<evidence type="ECO:0000256" key="2">
    <source>
        <dbReference type="ARBA" id="ARBA00022475"/>
    </source>
</evidence>
<evidence type="ECO:0000256" key="5">
    <source>
        <dbReference type="ARBA" id="ARBA00023136"/>
    </source>
</evidence>
<keyword evidence="4 6" id="KW-1133">Transmembrane helix</keyword>
<reference evidence="8 9" key="1">
    <citation type="submission" date="2017-08" db="EMBL/GenBank/DDBJ databases">
        <title>Virgibacillus indicus sp. nov. and Virgibacillus profoundi sp. nov, two moderately halophilic bacteria isolated from marine sediment by using the Microfluidic Streak Plate.</title>
        <authorList>
            <person name="Xu B."/>
            <person name="Hu B."/>
            <person name="Wang J."/>
            <person name="Zhu Y."/>
            <person name="Huang L."/>
            <person name="Du W."/>
            <person name="Huang Y."/>
        </authorList>
    </citation>
    <scope>NUCLEOTIDE SEQUENCE [LARGE SCALE GENOMIC DNA]</scope>
    <source>
        <strain evidence="8 9">IO3-P3-H5</strain>
    </source>
</reference>
<keyword evidence="5 6" id="KW-0472">Membrane</keyword>
<dbReference type="Proteomes" id="UP000218887">
    <property type="component" value="Unassembled WGS sequence"/>
</dbReference>
<proteinExistence type="predicted"/>
<gene>
    <name evidence="8" type="ORF">CIL05_18650</name>
</gene>
<dbReference type="RefSeq" id="WP_095657055.1">
    <property type="nucleotide sequence ID" value="NZ_NPOA01000015.1"/>
</dbReference>
<dbReference type="OrthoDB" id="3243324at2"/>
<keyword evidence="2" id="KW-1003">Cell membrane</keyword>
<sequence length="67" mass="7835">MQEFFDAINWAVIAPVLVIQGILIIIAMIDWAKADNTNGPKWMWFFIIIFVNIFGPILYFIFGRSQR</sequence>
<evidence type="ECO:0000256" key="3">
    <source>
        <dbReference type="ARBA" id="ARBA00022692"/>
    </source>
</evidence>
<feature type="transmembrane region" description="Helical" evidence="6">
    <location>
        <begin position="41"/>
        <end position="62"/>
    </location>
</feature>
<dbReference type="AlphaFoldDB" id="A0A2A2I917"/>
<comment type="subcellular location">
    <subcellularLocation>
        <location evidence="1">Cell membrane</location>
        <topology evidence="1">Multi-pass membrane protein</topology>
    </subcellularLocation>
</comment>
<evidence type="ECO:0000256" key="6">
    <source>
        <dbReference type="SAM" id="Phobius"/>
    </source>
</evidence>
<organism evidence="8 9">
    <name type="scientific">Virgibacillus profundi</name>
    <dbReference type="NCBI Taxonomy" id="2024555"/>
    <lineage>
        <taxon>Bacteria</taxon>
        <taxon>Bacillati</taxon>
        <taxon>Bacillota</taxon>
        <taxon>Bacilli</taxon>
        <taxon>Bacillales</taxon>
        <taxon>Bacillaceae</taxon>
        <taxon>Virgibacillus</taxon>
    </lineage>
</organism>
<evidence type="ECO:0000313" key="8">
    <source>
        <dbReference type="EMBL" id="PAV28127.1"/>
    </source>
</evidence>
<evidence type="ECO:0000256" key="1">
    <source>
        <dbReference type="ARBA" id="ARBA00004651"/>
    </source>
</evidence>
<keyword evidence="3 6" id="KW-0812">Transmembrane</keyword>
<dbReference type="EMBL" id="NPOA01000015">
    <property type="protein sequence ID" value="PAV28127.1"/>
    <property type="molecule type" value="Genomic_DNA"/>
</dbReference>
<dbReference type="Pfam" id="PF13396">
    <property type="entry name" value="PLDc_N"/>
    <property type="match status" value="1"/>
</dbReference>
<comment type="caution">
    <text evidence="8">The sequence shown here is derived from an EMBL/GenBank/DDBJ whole genome shotgun (WGS) entry which is preliminary data.</text>
</comment>
<keyword evidence="9" id="KW-1185">Reference proteome</keyword>
<name>A0A2A2I917_9BACI</name>
<feature type="transmembrane region" description="Helical" evidence="6">
    <location>
        <begin position="7"/>
        <end position="29"/>
    </location>
</feature>
<dbReference type="InterPro" id="IPR027379">
    <property type="entry name" value="CLS_N"/>
</dbReference>
<feature type="domain" description="Cardiolipin synthase N-terminal" evidence="7">
    <location>
        <begin position="22"/>
        <end position="64"/>
    </location>
</feature>
<dbReference type="GO" id="GO:0005886">
    <property type="term" value="C:plasma membrane"/>
    <property type="evidence" value="ECO:0007669"/>
    <property type="project" value="UniProtKB-SubCell"/>
</dbReference>
<accession>A0A2A2I917</accession>
<evidence type="ECO:0000313" key="9">
    <source>
        <dbReference type="Proteomes" id="UP000218887"/>
    </source>
</evidence>
<evidence type="ECO:0000259" key="7">
    <source>
        <dbReference type="Pfam" id="PF13396"/>
    </source>
</evidence>
<evidence type="ECO:0000256" key="4">
    <source>
        <dbReference type="ARBA" id="ARBA00022989"/>
    </source>
</evidence>
<protein>
    <submittedName>
        <fullName evidence="8">Transcriptional regulator</fullName>
    </submittedName>
</protein>